<evidence type="ECO:0000313" key="1">
    <source>
        <dbReference type="EMBL" id="RAN33969.1"/>
    </source>
</evidence>
<dbReference type="RefSeq" id="WP_034825932.1">
    <property type="nucleotide sequence ID" value="NZ_AWFA01000015.1"/>
</dbReference>
<accession>A0A062TZ39</accession>
<dbReference type="STRING" id="1280941.HY2_11640"/>
<dbReference type="NCBIfam" id="NF047636">
    <property type="entry name" value="CC_3452_fam"/>
    <property type="match status" value="1"/>
</dbReference>
<sequence length="98" mass="10305">MLRSAALGAAFLALTGPAFAATFTFETAAPVGDDKVVANGTVFLCENTVCKGDMNRKKASVRDCKKIAKKAGEIVSFGTSDSQLNAEEIEECKATARK</sequence>
<dbReference type="InterPro" id="IPR058067">
    <property type="entry name" value="CC_3452-like"/>
</dbReference>
<gene>
    <name evidence="1" type="ORF">HY3_11755</name>
</gene>
<accession>A0A328JW23</accession>
<dbReference type="InterPro" id="IPR058513">
    <property type="entry name" value="DUF8200"/>
</dbReference>
<reference evidence="1 2" key="1">
    <citation type="submission" date="2013-04" db="EMBL/GenBank/DDBJ databases">
        <title>Hyphomonas sp. T24B3 Genome Sequencing.</title>
        <authorList>
            <person name="Lai Q."/>
            <person name="Shao Z."/>
        </authorList>
    </citation>
    <scope>NUCLEOTIDE SEQUENCE [LARGE SCALE GENOMIC DNA]</scope>
    <source>
        <strain evidence="1 2">T24B3</strain>
    </source>
</reference>
<comment type="caution">
    <text evidence="1">The sequence shown here is derived from an EMBL/GenBank/DDBJ whole genome shotgun (WGS) entry which is preliminary data.</text>
</comment>
<dbReference type="OrthoDB" id="7189520at2"/>
<dbReference type="eggNOG" id="ENOG50339TC">
    <property type="taxonomic scope" value="Bacteria"/>
</dbReference>
<keyword evidence="2" id="KW-1185">Reference proteome</keyword>
<evidence type="ECO:0000313" key="2">
    <source>
        <dbReference type="Proteomes" id="UP000249123"/>
    </source>
</evidence>
<dbReference type="Pfam" id="PF26624">
    <property type="entry name" value="DUF8200"/>
    <property type="match status" value="1"/>
</dbReference>
<proteinExistence type="predicted"/>
<name>A0A062TZ39_9PROT</name>
<protein>
    <submittedName>
        <fullName evidence="1">Uncharacterized protein</fullName>
    </submittedName>
</protein>
<dbReference type="EMBL" id="AWFB01000015">
    <property type="protein sequence ID" value="RAN33969.1"/>
    <property type="molecule type" value="Genomic_DNA"/>
</dbReference>
<dbReference type="AlphaFoldDB" id="A0A062TZ39"/>
<organism evidence="1 2">
    <name type="scientific">Hyphomonas pacifica</name>
    <dbReference type="NCBI Taxonomy" id="1280941"/>
    <lineage>
        <taxon>Bacteria</taxon>
        <taxon>Pseudomonadati</taxon>
        <taxon>Pseudomonadota</taxon>
        <taxon>Alphaproteobacteria</taxon>
        <taxon>Hyphomonadales</taxon>
        <taxon>Hyphomonadaceae</taxon>
        <taxon>Hyphomonas</taxon>
    </lineage>
</organism>
<dbReference type="Proteomes" id="UP000249123">
    <property type="component" value="Unassembled WGS sequence"/>
</dbReference>